<comment type="caution">
    <text evidence="9">The sequence shown here is derived from an EMBL/GenBank/DDBJ whole genome shotgun (WGS) entry which is preliminary data.</text>
</comment>
<dbReference type="GO" id="GO:0005886">
    <property type="term" value="C:plasma membrane"/>
    <property type="evidence" value="ECO:0007669"/>
    <property type="project" value="TreeGrafter"/>
</dbReference>
<evidence type="ECO:0000256" key="5">
    <source>
        <dbReference type="ARBA" id="ARBA00022989"/>
    </source>
</evidence>
<evidence type="ECO:0000256" key="1">
    <source>
        <dbReference type="ARBA" id="ARBA00004141"/>
    </source>
</evidence>
<dbReference type="GO" id="GO:0008324">
    <property type="term" value="F:monoatomic cation transmembrane transporter activity"/>
    <property type="evidence" value="ECO:0007669"/>
    <property type="project" value="InterPro"/>
</dbReference>
<organism evidence="9 10">
    <name type="scientific">Punica granatum</name>
    <name type="common">Pomegranate</name>
    <dbReference type="NCBI Taxonomy" id="22663"/>
    <lineage>
        <taxon>Eukaryota</taxon>
        <taxon>Viridiplantae</taxon>
        <taxon>Streptophyta</taxon>
        <taxon>Embryophyta</taxon>
        <taxon>Tracheophyta</taxon>
        <taxon>Spermatophyta</taxon>
        <taxon>Magnoliopsida</taxon>
        <taxon>eudicotyledons</taxon>
        <taxon>Gunneridae</taxon>
        <taxon>Pentapetalae</taxon>
        <taxon>rosids</taxon>
        <taxon>malvids</taxon>
        <taxon>Myrtales</taxon>
        <taxon>Lythraceae</taxon>
        <taxon>Punica</taxon>
    </lineage>
</organism>
<feature type="transmembrane region" description="Helical" evidence="8">
    <location>
        <begin position="183"/>
        <end position="207"/>
    </location>
</feature>
<keyword evidence="7 8" id="KW-0472">Membrane</keyword>
<feature type="transmembrane region" description="Helical" evidence="8">
    <location>
        <begin position="367"/>
        <end position="387"/>
    </location>
</feature>
<dbReference type="GO" id="GO:0030001">
    <property type="term" value="P:metal ion transport"/>
    <property type="evidence" value="ECO:0007669"/>
    <property type="project" value="UniProtKB-ARBA"/>
</dbReference>
<evidence type="ECO:0000256" key="6">
    <source>
        <dbReference type="ARBA" id="ARBA00023065"/>
    </source>
</evidence>
<accession>A0A218XPL5</accession>
<dbReference type="InterPro" id="IPR003445">
    <property type="entry name" value="Cat_transpt"/>
</dbReference>
<evidence type="ECO:0000256" key="7">
    <source>
        <dbReference type="ARBA" id="ARBA00023136"/>
    </source>
</evidence>
<feature type="transmembrane region" description="Helical" evidence="8">
    <location>
        <begin position="304"/>
        <end position="331"/>
    </location>
</feature>
<evidence type="ECO:0000256" key="8">
    <source>
        <dbReference type="SAM" id="Phobius"/>
    </source>
</evidence>
<evidence type="ECO:0000313" key="10">
    <source>
        <dbReference type="Proteomes" id="UP000197138"/>
    </source>
</evidence>
<keyword evidence="5 8" id="KW-1133">Transmembrane helix</keyword>
<feature type="transmembrane region" description="Helical" evidence="8">
    <location>
        <begin position="418"/>
        <end position="439"/>
    </location>
</feature>
<dbReference type="PANTHER" id="PTHR31064">
    <property type="entry name" value="POTASSIUM TRANSPORT PROTEIN DDB_G0292412-RELATED"/>
    <property type="match status" value="1"/>
</dbReference>
<feature type="transmembrane region" description="Helical" evidence="8">
    <location>
        <begin position="99"/>
        <end position="121"/>
    </location>
</feature>
<reference evidence="10" key="1">
    <citation type="journal article" date="2017" name="Plant J.">
        <title>The pomegranate (Punica granatum L.) genome and the genomics of punicalagin biosynthesis.</title>
        <authorList>
            <person name="Qin G."/>
            <person name="Xu C."/>
            <person name="Ming R."/>
            <person name="Tang H."/>
            <person name="Guyot R."/>
            <person name="Kramer E.M."/>
            <person name="Hu Y."/>
            <person name="Yi X."/>
            <person name="Qi Y."/>
            <person name="Xu X."/>
            <person name="Gao Z."/>
            <person name="Pan H."/>
            <person name="Jian J."/>
            <person name="Tian Y."/>
            <person name="Yue Z."/>
            <person name="Xu Y."/>
        </authorList>
    </citation>
    <scope>NUCLEOTIDE SEQUENCE [LARGE SCALE GENOMIC DNA]</scope>
    <source>
        <strain evidence="10">cv. Dabenzi</strain>
    </source>
</reference>
<comment type="subcellular location">
    <subcellularLocation>
        <location evidence="1">Membrane</location>
        <topology evidence="1">Multi-pass membrane protein</topology>
    </subcellularLocation>
</comment>
<feature type="transmembrane region" description="Helical" evidence="8">
    <location>
        <begin position="37"/>
        <end position="55"/>
    </location>
</feature>
<protein>
    <recommendedName>
        <fullName evidence="11">Cation transporter HKT7</fullName>
    </recommendedName>
</protein>
<feature type="transmembrane region" description="Helical" evidence="8">
    <location>
        <begin position="227"/>
        <end position="244"/>
    </location>
</feature>
<evidence type="ECO:0000313" key="9">
    <source>
        <dbReference type="EMBL" id="OWM86927.1"/>
    </source>
</evidence>
<dbReference type="AlphaFoldDB" id="A0A218XPL5"/>
<evidence type="ECO:0008006" key="11">
    <source>
        <dbReference type="Google" id="ProtNLM"/>
    </source>
</evidence>
<evidence type="ECO:0000256" key="2">
    <source>
        <dbReference type="ARBA" id="ARBA00010864"/>
    </source>
</evidence>
<dbReference type="PANTHER" id="PTHR31064:SF38">
    <property type="entry name" value="CATION TRANSPORTER HKT1_4-RELATED"/>
    <property type="match status" value="1"/>
</dbReference>
<evidence type="ECO:0000256" key="4">
    <source>
        <dbReference type="ARBA" id="ARBA00022692"/>
    </source>
</evidence>
<keyword evidence="4 8" id="KW-0812">Transmembrane</keyword>
<sequence length="548" mass="61378">MQYLVSVTLANLSCLYGLLRFFLFHFHRSLFLHTNSFLLQVLYFVCLSSLGYWVLKCLNPRTPGSFDPRSLDLFFTSVSAATVSSMSTVEMEVFSNTQLIVLTLLMFVGGEVFASMVGLHLRKHRMRMVLKTDDKVASVKSDLSIHSMGSMDIIDGIELGLTEKTQSFGPDDCEYLRYRSVRFLGVVVLCYLVVVQALGVAVVSIYLRVVSTARDVLRKKGLNTLTFSVFTIVSTFASCGFVPTNENMIVFSKNSALLLILIPQVLLGNTLFPSCLRFCVWLVHKFANKAETSYLLRNSSEIRYLHLLSGLHSRLLVATVFGLIGIQFVVFSAMQWNTEVLAGLGQHEKVVGVLFQCVNSRHTGETIVDLSTIAPAVLVLFVIMMYLPPYASFLPVKDIDEGRPRAVERNRPEIRRKIIENLIFSQLSYLAIFIIMICITEREKMKEDPLNFNVLTIVVEVISAYGNVGFTTGYSCKRQLKPEAGCRDKWFGFSGRWSDQGKIILMVVMVFGRLKKFNMNGGRVLTTSVSGACRVDSHAPRGLALLKG</sequence>
<keyword evidence="3" id="KW-0813">Transport</keyword>
<dbReference type="EMBL" id="MTKT01001080">
    <property type="protein sequence ID" value="OWM86927.1"/>
    <property type="molecule type" value="Genomic_DNA"/>
</dbReference>
<keyword evidence="6" id="KW-0406">Ion transport</keyword>
<gene>
    <name evidence="9" type="ORF">CDL15_Pgr015963</name>
</gene>
<evidence type="ECO:0000256" key="3">
    <source>
        <dbReference type="ARBA" id="ARBA00022448"/>
    </source>
</evidence>
<comment type="similarity">
    <text evidence="2">Belongs to the TrkH potassium transport family. HKT (TC 2.A.38.3) subfamily.</text>
</comment>
<name>A0A218XPL5_PUNGR</name>
<dbReference type="Pfam" id="PF02386">
    <property type="entry name" value="TrkH"/>
    <property type="match status" value="1"/>
</dbReference>
<feature type="transmembrane region" description="Helical" evidence="8">
    <location>
        <begin position="6"/>
        <end position="25"/>
    </location>
</feature>
<proteinExistence type="inferred from homology"/>
<dbReference type="Proteomes" id="UP000197138">
    <property type="component" value="Unassembled WGS sequence"/>
</dbReference>
<dbReference type="InterPro" id="IPR051143">
    <property type="entry name" value="TrkH_K-transport"/>
</dbReference>